<dbReference type="InterPro" id="IPR016461">
    <property type="entry name" value="COMT-like"/>
</dbReference>
<dbReference type="GO" id="GO:0008171">
    <property type="term" value="F:O-methyltransferase activity"/>
    <property type="evidence" value="ECO:0007669"/>
    <property type="project" value="InterPro"/>
</dbReference>
<comment type="subunit">
    <text evidence="3">Homodimer.</text>
</comment>
<keyword evidence="6" id="KW-0949">S-adenosyl-L-methionine</keyword>
<keyword evidence="5" id="KW-0808">Transferase</keyword>
<protein>
    <submittedName>
        <fullName evidence="10">Uncharacterized protein</fullName>
    </submittedName>
</protein>
<dbReference type="PROSITE" id="PS51683">
    <property type="entry name" value="SAM_OMT_II"/>
    <property type="match status" value="1"/>
</dbReference>
<evidence type="ECO:0000259" key="8">
    <source>
        <dbReference type="Pfam" id="PF00891"/>
    </source>
</evidence>
<evidence type="ECO:0000313" key="10">
    <source>
        <dbReference type="EMBL" id="KAJ8419383.1"/>
    </source>
</evidence>
<dbReference type="Gene3D" id="1.10.10.10">
    <property type="entry name" value="Winged helix-like DNA-binding domain superfamily/Winged helix DNA-binding domain"/>
    <property type="match status" value="1"/>
</dbReference>
<dbReference type="InterPro" id="IPR012967">
    <property type="entry name" value="COMT_dimerisation"/>
</dbReference>
<dbReference type="PIRSF" id="PIRSF005739">
    <property type="entry name" value="O-mtase"/>
    <property type="match status" value="1"/>
</dbReference>
<dbReference type="Gene3D" id="3.40.50.150">
    <property type="entry name" value="Vaccinia Virus protein VP39"/>
    <property type="match status" value="1"/>
</dbReference>
<dbReference type="Proteomes" id="UP001153076">
    <property type="component" value="Unassembled WGS sequence"/>
</dbReference>
<dbReference type="EMBL" id="JAKOGI010005261">
    <property type="protein sequence ID" value="KAJ8419383.1"/>
    <property type="molecule type" value="Genomic_DNA"/>
</dbReference>
<comment type="caution">
    <text evidence="10">The sequence shown here is derived from an EMBL/GenBank/DDBJ whole genome shotgun (WGS) entry which is preliminary data.</text>
</comment>
<dbReference type="Pfam" id="PF00891">
    <property type="entry name" value="Methyltransf_2"/>
    <property type="match status" value="1"/>
</dbReference>
<dbReference type="InterPro" id="IPR001077">
    <property type="entry name" value="COMT_C"/>
</dbReference>
<evidence type="ECO:0000256" key="5">
    <source>
        <dbReference type="ARBA" id="ARBA00022679"/>
    </source>
</evidence>
<reference evidence="10" key="1">
    <citation type="submission" date="2022-04" db="EMBL/GenBank/DDBJ databases">
        <title>Carnegiea gigantea Genome sequencing and assembly v2.</title>
        <authorList>
            <person name="Copetti D."/>
            <person name="Sanderson M.J."/>
            <person name="Burquez A."/>
            <person name="Wojciechowski M.F."/>
        </authorList>
    </citation>
    <scope>NUCLEOTIDE SEQUENCE</scope>
    <source>
        <strain evidence="10">SGP5-SGP5p</strain>
        <tissue evidence="10">Aerial part</tissue>
    </source>
</reference>
<dbReference type="PANTHER" id="PTHR11746">
    <property type="entry name" value="O-METHYLTRANSFERASE"/>
    <property type="match status" value="1"/>
</dbReference>
<dbReference type="FunFam" id="1.10.10.10:FF:000357">
    <property type="entry name" value="Caffeic acid 3-O-methyltransferase"/>
    <property type="match status" value="1"/>
</dbReference>
<dbReference type="Pfam" id="PF08100">
    <property type="entry name" value="Dimerisation"/>
    <property type="match status" value="1"/>
</dbReference>
<evidence type="ECO:0000313" key="11">
    <source>
        <dbReference type="Proteomes" id="UP001153076"/>
    </source>
</evidence>
<comment type="pathway">
    <text evidence="1">Alkaloid biosynthesis.</text>
</comment>
<gene>
    <name evidence="10" type="ORF">Cgig2_008627</name>
</gene>
<feature type="domain" description="O-methyltransferase C-terminal" evidence="8">
    <location>
        <begin position="140"/>
        <end position="316"/>
    </location>
</feature>
<name>A0A9Q1GGG9_9CARY</name>
<keyword evidence="11" id="KW-1185">Reference proteome</keyword>
<dbReference type="OrthoDB" id="1606438at2759"/>
<feature type="active site" description="Proton acceptor" evidence="7">
    <location>
        <position position="241"/>
    </location>
</feature>
<dbReference type="InterPro" id="IPR029063">
    <property type="entry name" value="SAM-dependent_MTases_sf"/>
</dbReference>
<dbReference type="InterPro" id="IPR036388">
    <property type="entry name" value="WH-like_DNA-bd_sf"/>
</dbReference>
<evidence type="ECO:0000256" key="2">
    <source>
        <dbReference type="ARBA" id="ARBA00005211"/>
    </source>
</evidence>
<dbReference type="InterPro" id="IPR036390">
    <property type="entry name" value="WH_DNA-bd_sf"/>
</dbReference>
<accession>A0A9Q1GGG9</accession>
<dbReference type="GO" id="GO:0032259">
    <property type="term" value="P:methylation"/>
    <property type="evidence" value="ECO:0007669"/>
    <property type="project" value="UniProtKB-KW"/>
</dbReference>
<evidence type="ECO:0000256" key="1">
    <source>
        <dbReference type="ARBA" id="ARBA00004913"/>
    </source>
</evidence>
<sequence>MAPAFTKENNHNIMSEEKAWSYAMVLSVGSALPMVLKTVIELDVLEIIKRAGPGAQLSPVEIMAELPTQNPQAPTMLDRLLQLLASYSILTPSFQTLPDGRVERLYGLAPVCEFLTKDQDGHSLATETLLCLDKNNTEACDCKLSKLFNNAMVDMSTIVMKKILANYKGFEDVSTLVDMGGNKGASLSMIISKYPSIRGINFDMPHVVCDGLEYPGVTHIGGDMFVSVPNADAIFMKSVFHNWDDEHCIKFMKNCYTALPDHGKVIACEIFIPTIPETNDVARMAYHYDILMMVACNARERTKLEFEALGKAAGFEGFRVACSAYDFKVMEFLKKN</sequence>
<dbReference type="SUPFAM" id="SSF53335">
    <property type="entry name" value="S-adenosyl-L-methionine-dependent methyltransferases"/>
    <property type="match status" value="1"/>
</dbReference>
<evidence type="ECO:0000259" key="9">
    <source>
        <dbReference type="Pfam" id="PF08100"/>
    </source>
</evidence>
<evidence type="ECO:0000256" key="7">
    <source>
        <dbReference type="PIRSR" id="PIRSR005739-1"/>
    </source>
</evidence>
<dbReference type="GO" id="GO:0046983">
    <property type="term" value="F:protein dimerization activity"/>
    <property type="evidence" value="ECO:0007669"/>
    <property type="project" value="InterPro"/>
</dbReference>
<keyword evidence="4" id="KW-0489">Methyltransferase</keyword>
<feature type="domain" description="O-methyltransferase dimerisation" evidence="9">
    <location>
        <begin position="27"/>
        <end position="117"/>
    </location>
</feature>
<dbReference type="AlphaFoldDB" id="A0A9Q1GGG9"/>
<proteinExistence type="predicted"/>
<evidence type="ECO:0000256" key="3">
    <source>
        <dbReference type="ARBA" id="ARBA00011738"/>
    </source>
</evidence>
<dbReference type="SUPFAM" id="SSF46785">
    <property type="entry name" value="Winged helix' DNA-binding domain"/>
    <property type="match status" value="1"/>
</dbReference>
<evidence type="ECO:0000256" key="6">
    <source>
        <dbReference type="ARBA" id="ARBA00022691"/>
    </source>
</evidence>
<organism evidence="10 11">
    <name type="scientific">Carnegiea gigantea</name>
    <dbReference type="NCBI Taxonomy" id="171969"/>
    <lineage>
        <taxon>Eukaryota</taxon>
        <taxon>Viridiplantae</taxon>
        <taxon>Streptophyta</taxon>
        <taxon>Embryophyta</taxon>
        <taxon>Tracheophyta</taxon>
        <taxon>Spermatophyta</taxon>
        <taxon>Magnoliopsida</taxon>
        <taxon>eudicotyledons</taxon>
        <taxon>Gunneridae</taxon>
        <taxon>Pentapetalae</taxon>
        <taxon>Caryophyllales</taxon>
        <taxon>Cactineae</taxon>
        <taxon>Cactaceae</taxon>
        <taxon>Cactoideae</taxon>
        <taxon>Echinocereeae</taxon>
        <taxon>Carnegiea</taxon>
    </lineage>
</organism>
<comment type="pathway">
    <text evidence="2">Aromatic compound metabolism.</text>
</comment>
<evidence type="ECO:0000256" key="4">
    <source>
        <dbReference type="ARBA" id="ARBA00022603"/>
    </source>
</evidence>